<name>A0A9P0HDS8_NEZVI</name>
<proteinExistence type="predicted"/>
<dbReference type="AlphaFoldDB" id="A0A9P0HDS8"/>
<dbReference type="Proteomes" id="UP001152798">
    <property type="component" value="Chromosome 4"/>
</dbReference>
<evidence type="ECO:0000313" key="4">
    <source>
        <dbReference type="Proteomes" id="UP001152798"/>
    </source>
</evidence>
<dbReference type="OrthoDB" id="365605at2759"/>
<evidence type="ECO:0000313" key="3">
    <source>
        <dbReference type="EMBL" id="CAH1400528.1"/>
    </source>
</evidence>
<organism evidence="3 4">
    <name type="scientific">Nezara viridula</name>
    <name type="common">Southern green stink bug</name>
    <name type="synonym">Cimex viridulus</name>
    <dbReference type="NCBI Taxonomy" id="85310"/>
    <lineage>
        <taxon>Eukaryota</taxon>
        <taxon>Metazoa</taxon>
        <taxon>Ecdysozoa</taxon>
        <taxon>Arthropoda</taxon>
        <taxon>Hexapoda</taxon>
        <taxon>Insecta</taxon>
        <taxon>Pterygota</taxon>
        <taxon>Neoptera</taxon>
        <taxon>Paraneoptera</taxon>
        <taxon>Hemiptera</taxon>
        <taxon>Heteroptera</taxon>
        <taxon>Panheteroptera</taxon>
        <taxon>Pentatomomorpha</taxon>
        <taxon>Pentatomoidea</taxon>
        <taxon>Pentatomidae</taxon>
        <taxon>Pentatominae</taxon>
        <taxon>Nezara</taxon>
    </lineage>
</organism>
<feature type="signal peptide" evidence="1">
    <location>
        <begin position="1"/>
        <end position="16"/>
    </location>
</feature>
<dbReference type="EMBL" id="OV725080">
    <property type="protein sequence ID" value="CAH1400528.1"/>
    <property type="molecule type" value="Genomic_DNA"/>
</dbReference>
<feature type="chain" id="PRO_5040260752" description="VWFC domain-containing protein" evidence="1">
    <location>
        <begin position="17"/>
        <end position="277"/>
    </location>
</feature>
<evidence type="ECO:0000256" key="1">
    <source>
        <dbReference type="SAM" id="SignalP"/>
    </source>
</evidence>
<dbReference type="InterPro" id="IPR001007">
    <property type="entry name" value="VWF_dom"/>
</dbReference>
<keyword evidence="4" id="KW-1185">Reference proteome</keyword>
<feature type="domain" description="VWFC" evidence="2">
    <location>
        <begin position="140"/>
        <end position="212"/>
    </location>
</feature>
<gene>
    <name evidence="3" type="ORF">NEZAVI_LOCUS9745</name>
</gene>
<reference evidence="3" key="1">
    <citation type="submission" date="2022-01" db="EMBL/GenBank/DDBJ databases">
        <authorList>
            <person name="King R."/>
        </authorList>
    </citation>
    <scope>NUCLEOTIDE SEQUENCE</scope>
</reference>
<sequence length="277" mass="31349">MFFVLCISVVLGFAAGQLRTEPAKQYYRELGCTELEGETNAYNCSSLAELSETKKCFHNHKSYKVKDVIKGDDIGYPCAYECICQKGYKSKNANWQCVHIECPDLFNPPKPDCIRLYTHEKCCSEKTYCPATDPPMPHTCEYKGVSYVEGQKFVDGCKNCICQKGFNGTLVEPFCKPITCEFYLHYSDYIQDGCVPTYYEPNDCCPVPIWRCPQESDVVITQKNIEDQSGLKCKFGNLELAIGNMLSPSEENKCVECSCQVPPHLTCLMNTTCYSQH</sequence>
<evidence type="ECO:0000259" key="2">
    <source>
        <dbReference type="SMART" id="SM00214"/>
    </source>
</evidence>
<dbReference type="SMART" id="SM00214">
    <property type="entry name" value="VWC"/>
    <property type="match status" value="2"/>
</dbReference>
<protein>
    <recommendedName>
        <fullName evidence="2">VWFC domain-containing protein</fullName>
    </recommendedName>
</protein>
<keyword evidence="1" id="KW-0732">Signal</keyword>
<accession>A0A9P0HDS8</accession>
<feature type="domain" description="VWFC" evidence="2">
    <location>
        <begin position="56"/>
        <end position="129"/>
    </location>
</feature>